<evidence type="ECO:0000256" key="1">
    <source>
        <dbReference type="SAM" id="MobiDB-lite"/>
    </source>
</evidence>
<proteinExistence type="predicted"/>
<organism evidence="2">
    <name type="scientific">viral metagenome</name>
    <dbReference type="NCBI Taxonomy" id="1070528"/>
    <lineage>
        <taxon>unclassified sequences</taxon>
        <taxon>metagenomes</taxon>
        <taxon>organismal metagenomes</taxon>
    </lineage>
</organism>
<feature type="region of interest" description="Disordered" evidence="1">
    <location>
        <begin position="1"/>
        <end position="48"/>
    </location>
</feature>
<feature type="region of interest" description="Disordered" evidence="1">
    <location>
        <begin position="1391"/>
        <end position="1415"/>
    </location>
</feature>
<feature type="compositionally biased region" description="Low complexity" evidence="1">
    <location>
        <begin position="95"/>
        <end position="104"/>
    </location>
</feature>
<feature type="compositionally biased region" description="Basic and acidic residues" evidence="1">
    <location>
        <begin position="1406"/>
        <end position="1415"/>
    </location>
</feature>
<protein>
    <submittedName>
        <fullName evidence="2">Uncharacterized protein</fullName>
    </submittedName>
</protein>
<accession>A0A6C0AFZ0</accession>
<feature type="compositionally biased region" description="Polar residues" evidence="1">
    <location>
        <begin position="22"/>
        <end position="33"/>
    </location>
</feature>
<feature type="compositionally biased region" description="Low complexity" evidence="1">
    <location>
        <begin position="1394"/>
        <end position="1405"/>
    </location>
</feature>
<name>A0A6C0AFZ0_9ZZZZ</name>
<evidence type="ECO:0000313" key="2">
    <source>
        <dbReference type="EMBL" id="QHS78707.1"/>
    </source>
</evidence>
<feature type="region of interest" description="Disordered" evidence="1">
    <location>
        <begin position="64"/>
        <end position="243"/>
    </location>
</feature>
<sequence length="2249" mass="260097">MESNNSDLENTNDSDENIIQDYESTIDPQVNGQQSEDAEESEADQEEVYLEELERTRQNARLMQDRAQAAQAAAVAELEQLNLNSEGNESENENNDNGSTSTNSFEDERYFVEPVQDQSLESTLYQHPVPDSETATPPITPAHQYRQLSPTQVQENDSPLPETRETSWHFRAPPPSRNETPVRSPIIEPRTPDQPSRYRNIFNSPTPPIDQTPDRGDFHSYSPPPPPPVRSNRGNTSDSDSDFNDLNNTIGFRAARGIGNIMAPIPSHSSQQTFSTQNRTESVGSLGSLSSVHNVAPLGNSNSRPSSPASINNFFGSTDTINPIITPNSQMINPTLDSDDSNDTKISKKNKLLELQSNSDCNIIGIYSMKKYESDEEDTDDFINVKDINGINIHTSKMEYQHTTLGSYSDGVDETVDFAHNLFSGFDFSKCGNNILIYGTNRQHIFELSSRGDSPLVSNWVYNNLETRFKGKHETSKDLILTKSLYGTNNDDENIIVSLYRKRDILASNKDDNDWIFIANETNLLNDSFKNDYGLINVWSNKISLNFFGCETFTLSRKTNYYNKNLQIIVYSREGHIQIYEVVKTGSIIVNYGTYYTVIYQDITNYVGNFAFERFEIPQFSFNFDNTKISLCRKLETQMHRIQTIIDPPKSGQGQCSGMELFYKGHDGYESLSDRITEFSDGNNIYPIQNIKSASFSPHHPDLLLITTGTFIYDNGPPSDHNLIVYGSVYILDISNLQDYAKGLFAKWSWPKRIPTNPEVAGISNSSYIINSADFCQSNYYNSTTFFMNWMGAANSRQYVEIYKYSNFDQVSQIKFITLENDNIIYDIQLKPPKRLTYVPNRFNNKEKNDIDEFFNKIHKKLKNNRESDELMIPTINPEYLFCGIEEDKSTTKMIKHLISFANKHHGIITGDFALLYAELSMGMDIRKTIPTNEEKVKQRLRYPSNMQIIFNIPRKFNHETSIHDNNMEAIIAEFNIFFGKFQKMFASTTSGLEDFSECLYYDFYIHYSLNQSVGPGLDFLGHKCMKKTYINTNLANDGQLNEGYYYNLNVRNNTLSLVIKTVELIFIYGVENNDIQDLIRYMYAYSANHCYLKTNKKDKKLFVHFLDNNVKNNIKQRLLKHTEYSIYDSNSPISTQYPYNYFLSNIDKSYEFILKGYLPNNWKNFVLKQKQNMFESICLTYKTCALEIQIEDLKVNLDEIKEYSNKYNLFYTEKPAKKSKMKHCIYSTKDNNYLRNLGVGDIVKIEYWVEENGDNIQTFPYKRPTIFENNRNWKSSNLPGFVSIYRISLNENKRNKYFNKLQKFSENMKLMGKSGTILGKENSGVLLYQSYFWEELCNILDSSERIIPMYYREYSGMTIESFLRKSRDHHNAGQLLKLLEENAVHNINDRSNESSINSNEYNSAESKEDIGVAESKEDIGVAESKEDIGVAESKKDEKEETILIEEKSENIIKNKSENSLASFGTESYGTDEELAAISKNMGYREPIKSILKKNINKQIDITEISDFLINYREIVNHIVAINERLVDDRLTVLPGVNENYRRIICNEMISSWLKPYDVCYTANKLLTANEIITHNRQFETSNIAQTGRDHNHNFKLKGQQLFKTKIRIWKSNYKNKELIEEYKNNNWILTWSDRGEYIQLDEYYRDILGMQKYQALHQFACTWDSFVTGIHWDIMVMNPDDGRYVKEFFVEYNFGIQVGESEESKRERAASPTFQSHADLIDWGGISKTFFSDICQEFKSQIKNNSFFTKHIVDLEEDNIDKISLSSKIIYERRTFFQLPLWKRLLFIMILASVNDCSKYLNIDDELLNLVFVNDFNKNKDGKDKTKNTIPIIKLICGSGLVSYPYTFKTKETTKPNIDHNLKILCRFLKSETECDFIEKLTDEMAEKDNLPKYNEFFSDNIFLNSGESDIDNFTILLRNFLNILYVPTNQPPSIRMSPISLPISESLPYNGDLQAAMKAQDRDAIRKIMNVRNKSPSPQPTIDIQDSENAAIAAYNASQDNYKRIYVDNVISKFIGFRRDLNFYLLYYNPKFCYDDILSTYESLDTRFYLNICQFIHLVKLNSENVRKTILVQLERASKEEYRLAESQMNNISLDVIEQIHKYLQSMLIRYVEQISIDVNQQPPYLEDFINYYSGTSSLPNNIVFNIEYKNSEEIGGFNLPVSHSCLNLITFTLNYNTQISFKEMLPSYELFKSKLDEAIMLTKMSGDFLIDNESDNTSTVESTTPQIVAEQRLNGGSRNWFFNLFT</sequence>
<feature type="compositionally biased region" description="Polar residues" evidence="1">
    <location>
        <begin position="116"/>
        <end position="125"/>
    </location>
</feature>
<reference evidence="2" key="1">
    <citation type="journal article" date="2020" name="Nature">
        <title>Giant virus diversity and host interactions through global metagenomics.</title>
        <authorList>
            <person name="Schulz F."/>
            <person name="Roux S."/>
            <person name="Paez-Espino D."/>
            <person name="Jungbluth S."/>
            <person name="Walsh D.A."/>
            <person name="Denef V.J."/>
            <person name="McMahon K.D."/>
            <person name="Konstantinidis K.T."/>
            <person name="Eloe-Fadrosh E.A."/>
            <person name="Kyrpides N.C."/>
            <person name="Woyke T."/>
        </authorList>
    </citation>
    <scope>NUCLEOTIDE SEQUENCE</scope>
    <source>
        <strain evidence="2">GVMAG-S-1024976-23</strain>
    </source>
</reference>
<feature type="compositionally biased region" description="Low complexity" evidence="1">
    <location>
        <begin position="64"/>
        <end position="87"/>
    </location>
</feature>
<dbReference type="EMBL" id="MN740602">
    <property type="protein sequence ID" value="QHS78707.1"/>
    <property type="molecule type" value="Genomic_DNA"/>
</dbReference>
<feature type="compositionally biased region" description="Acidic residues" evidence="1">
    <location>
        <begin position="36"/>
        <end position="48"/>
    </location>
</feature>
<feature type="compositionally biased region" description="Polar residues" evidence="1">
    <location>
        <begin position="146"/>
        <end position="157"/>
    </location>
</feature>